<reference evidence="7" key="1">
    <citation type="journal article" date="2019" name="Int. J. Syst. Evol. Microbiol.">
        <title>The Global Catalogue of Microorganisms (GCM) 10K type strain sequencing project: providing services to taxonomists for standard genome sequencing and annotation.</title>
        <authorList>
            <consortium name="The Broad Institute Genomics Platform"/>
            <consortium name="The Broad Institute Genome Sequencing Center for Infectious Disease"/>
            <person name="Wu L."/>
            <person name="Ma J."/>
        </authorList>
    </citation>
    <scope>NUCLEOTIDE SEQUENCE [LARGE SCALE GENOMIC DNA]</scope>
    <source>
        <strain evidence="7">CGMCC 4.7319</strain>
    </source>
</reference>
<gene>
    <name evidence="6" type="ORF">GCM10011609_35310</name>
</gene>
<dbReference type="Pfam" id="PF00126">
    <property type="entry name" value="HTH_1"/>
    <property type="match status" value="1"/>
</dbReference>
<dbReference type="PRINTS" id="PR00039">
    <property type="entry name" value="HTHLYSR"/>
</dbReference>
<keyword evidence="2" id="KW-0805">Transcription regulation</keyword>
<organism evidence="6 7">
    <name type="scientific">Lentzea pudingi</name>
    <dbReference type="NCBI Taxonomy" id="1789439"/>
    <lineage>
        <taxon>Bacteria</taxon>
        <taxon>Bacillati</taxon>
        <taxon>Actinomycetota</taxon>
        <taxon>Actinomycetes</taxon>
        <taxon>Pseudonocardiales</taxon>
        <taxon>Pseudonocardiaceae</taxon>
        <taxon>Lentzea</taxon>
    </lineage>
</organism>
<feature type="domain" description="HTH lysR-type" evidence="5">
    <location>
        <begin position="5"/>
        <end position="62"/>
    </location>
</feature>
<accession>A0ABQ2I0D2</accession>
<dbReference type="SUPFAM" id="SSF53850">
    <property type="entry name" value="Periplasmic binding protein-like II"/>
    <property type="match status" value="1"/>
</dbReference>
<keyword evidence="3" id="KW-0238">DNA-binding</keyword>
<evidence type="ECO:0000256" key="1">
    <source>
        <dbReference type="ARBA" id="ARBA00009437"/>
    </source>
</evidence>
<dbReference type="Proteomes" id="UP000597656">
    <property type="component" value="Unassembled WGS sequence"/>
</dbReference>
<dbReference type="InterPro" id="IPR036390">
    <property type="entry name" value="WH_DNA-bd_sf"/>
</dbReference>
<sequence>MPKDVDLNLLKALRALLEERNVTRAAERIGLSQPATSAALGKLRRHFGDQLLVRVGNGYQVTPLATQLLEQVTTTMTMADRVFSLQPEFDATSAERRFTVVASDYTISTLGPPLSTMLAEHAPGVQLHLRPITSEAVDGAPETLRESDAFVLPHGFLSDLPHTDLITDEWVCLIAEGNTVVNDVVTTDNLAKLSWVTVYHRPTAFTTALRELRMHGVEPKVRLVTESYATLPALLVGTDRITLVQRRLAERLALAWPVRAVPSPVPLAPLKLALWWHPVNTADAGHRWLRGVVEEAARVAASSH</sequence>
<dbReference type="Pfam" id="PF03466">
    <property type="entry name" value="LysR_substrate"/>
    <property type="match status" value="1"/>
</dbReference>
<dbReference type="PANTHER" id="PTHR30118">
    <property type="entry name" value="HTH-TYPE TRANSCRIPTIONAL REGULATOR LEUO-RELATED"/>
    <property type="match status" value="1"/>
</dbReference>
<dbReference type="InterPro" id="IPR050389">
    <property type="entry name" value="LysR-type_TF"/>
</dbReference>
<evidence type="ECO:0000259" key="5">
    <source>
        <dbReference type="PROSITE" id="PS50931"/>
    </source>
</evidence>
<comment type="similarity">
    <text evidence="1">Belongs to the LysR transcriptional regulatory family.</text>
</comment>
<dbReference type="InterPro" id="IPR000847">
    <property type="entry name" value="LysR_HTH_N"/>
</dbReference>
<dbReference type="EMBL" id="BMNC01000004">
    <property type="protein sequence ID" value="GGM94773.1"/>
    <property type="molecule type" value="Genomic_DNA"/>
</dbReference>
<evidence type="ECO:0000256" key="4">
    <source>
        <dbReference type="ARBA" id="ARBA00023163"/>
    </source>
</evidence>
<dbReference type="Gene3D" id="1.10.10.10">
    <property type="entry name" value="Winged helix-like DNA-binding domain superfamily/Winged helix DNA-binding domain"/>
    <property type="match status" value="1"/>
</dbReference>
<dbReference type="PANTHER" id="PTHR30118:SF15">
    <property type="entry name" value="TRANSCRIPTIONAL REGULATORY PROTEIN"/>
    <property type="match status" value="1"/>
</dbReference>
<proteinExistence type="inferred from homology"/>
<keyword evidence="4" id="KW-0804">Transcription</keyword>
<keyword evidence="7" id="KW-1185">Reference proteome</keyword>
<evidence type="ECO:0000313" key="6">
    <source>
        <dbReference type="EMBL" id="GGM94773.1"/>
    </source>
</evidence>
<protein>
    <submittedName>
        <fullName evidence="6">LysR family transcriptional regulator</fullName>
    </submittedName>
</protein>
<dbReference type="InterPro" id="IPR036388">
    <property type="entry name" value="WH-like_DNA-bd_sf"/>
</dbReference>
<evidence type="ECO:0000313" key="7">
    <source>
        <dbReference type="Proteomes" id="UP000597656"/>
    </source>
</evidence>
<comment type="caution">
    <text evidence="6">The sequence shown here is derived from an EMBL/GenBank/DDBJ whole genome shotgun (WGS) entry which is preliminary data.</text>
</comment>
<dbReference type="RefSeq" id="WP_189155808.1">
    <property type="nucleotide sequence ID" value="NZ_BMNC01000004.1"/>
</dbReference>
<dbReference type="Gene3D" id="3.40.190.10">
    <property type="entry name" value="Periplasmic binding protein-like II"/>
    <property type="match status" value="2"/>
</dbReference>
<dbReference type="SUPFAM" id="SSF46785">
    <property type="entry name" value="Winged helix' DNA-binding domain"/>
    <property type="match status" value="1"/>
</dbReference>
<dbReference type="InterPro" id="IPR005119">
    <property type="entry name" value="LysR_subst-bd"/>
</dbReference>
<name>A0ABQ2I0D2_9PSEU</name>
<dbReference type="PROSITE" id="PS50931">
    <property type="entry name" value="HTH_LYSR"/>
    <property type="match status" value="1"/>
</dbReference>
<evidence type="ECO:0000256" key="2">
    <source>
        <dbReference type="ARBA" id="ARBA00023015"/>
    </source>
</evidence>
<evidence type="ECO:0000256" key="3">
    <source>
        <dbReference type="ARBA" id="ARBA00023125"/>
    </source>
</evidence>